<protein>
    <submittedName>
        <fullName evidence="3">Dimeric alpha-beta barrel</fullName>
    </submittedName>
</protein>
<evidence type="ECO:0000313" key="3">
    <source>
        <dbReference type="EMBL" id="OAA75817.1"/>
    </source>
</evidence>
<organism evidence="3 4">
    <name type="scientific">Akanthomyces lecanii RCEF 1005</name>
    <dbReference type="NCBI Taxonomy" id="1081108"/>
    <lineage>
        <taxon>Eukaryota</taxon>
        <taxon>Fungi</taxon>
        <taxon>Dikarya</taxon>
        <taxon>Ascomycota</taxon>
        <taxon>Pezizomycotina</taxon>
        <taxon>Sordariomycetes</taxon>
        <taxon>Hypocreomycetidae</taxon>
        <taxon>Hypocreales</taxon>
        <taxon>Cordycipitaceae</taxon>
        <taxon>Akanthomyces</taxon>
        <taxon>Cordyceps confragosa</taxon>
    </lineage>
</organism>
<evidence type="ECO:0000313" key="4">
    <source>
        <dbReference type="Proteomes" id="UP000076881"/>
    </source>
</evidence>
<dbReference type="InterPro" id="IPR011008">
    <property type="entry name" value="Dimeric_a/b-barrel"/>
</dbReference>
<dbReference type="Pfam" id="PF07110">
    <property type="entry name" value="EthD"/>
    <property type="match status" value="1"/>
</dbReference>
<dbReference type="Proteomes" id="UP000076881">
    <property type="component" value="Unassembled WGS sequence"/>
</dbReference>
<feature type="domain" description="EthD" evidence="2">
    <location>
        <begin position="25"/>
        <end position="121"/>
    </location>
</feature>
<proteinExistence type="inferred from homology"/>
<comment type="similarity">
    <text evidence="1">Belongs to the tpcK family.</text>
</comment>
<name>A0A168FZJ2_CORDF</name>
<sequence>MSTPKIPTAAQKPKSLVWTVCAFRKPSMTEDEFHHYMTNVHAPLVRDALVRHGITRYSMSHFDSASKALLAQVMDPQFINDAGYDMVTQIRFPDIQCFINFKRDPFYKEHVMPDHDRFTDPARVFLSVGWVEDHVVDGVVV</sequence>
<dbReference type="InterPro" id="IPR009799">
    <property type="entry name" value="EthD_dom"/>
</dbReference>
<dbReference type="AlphaFoldDB" id="A0A168FZJ2"/>
<dbReference type="EMBL" id="AZHF01000005">
    <property type="protein sequence ID" value="OAA75817.1"/>
    <property type="molecule type" value="Genomic_DNA"/>
</dbReference>
<accession>A0A168FZJ2</accession>
<evidence type="ECO:0000256" key="1">
    <source>
        <dbReference type="ARBA" id="ARBA00005986"/>
    </source>
</evidence>
<dbReference type="SUPFAM" id="SSF54909">
    <property type="entry name" value="Dimeric alpha+beta barrel"/>
    <property type="match status" value="1"/>
</dbReference>
<evidence type="ECO:0000259" key="2">
    <source>
        <dbReference type="Pfam" id="PF07110"/>
    </source>
</evidence>
<dbReference type="Gene3D" id="3.30.70.100">
    <property type="match status" value="1"/>
</dbReference>
<reference evidence="3 4" key="1">
    <citation type="journal article" date="2016" name="Genome Biol. Evol.">
        <title>Divergent and convergent evolution of fungal pathogenicity.</title>
        <authorList>
            <person name="Shang Y."/>
            <person name="Xiao G."/>
            <person name="Zheng P."/>
            <person name="Cen K."/>
            <person name="Zhan S."/>
            <person name="Wang C."/>
        </authorList>
    </citation>
    <scope>NUCLEOTIDE SEQUENCE [LARGE SCALE GENOMIC DNA]</scope>
    <source>
        <strain evidence="3 4">RCEF 1005</strain>
    </source>
</reference>
<dbReference type="GO" id="GO:0016491">
    <property type="term" value="F:oxidoreductase activity"/>
    <property type="evidence" value="ECO:0007669"/>
    <property type="project" value="InterPro"/>
</dbReference>
<keyword evidence="4" id="KW-1185">Reference proteome</keyword>
<comment type="caution">
    <text evidence="3">The sequence shown here is derived from an EMBL/GenBank/DDBJ whole genome shotgun (WGS) entry which is preliminary data.</text>
</comment>
<gene>
    <name evidence="3" type="ORF">LEL_07805</name>
</gene>
<dbReference type="STRING" id="1081108.A0A168FZJ2"/>
<dbReference type="OrthoDB" id="3454835at2759"/>